<evidence type="ECO:0000256" key="1">
    <source>
        <dbReference type="SAM" id="MobiDB-lite"/>
    </source>
</evidence>
<dbReference type="OrthoDB" id="3737134at2759"/>
<feature type="compositionally biased region" description="Low complexity" evidence="1">
    <location>
        <begin position="241"/>
        <end position="257"/>
    </location>
</feature>
<evidence type="ECO:0000313" key="3">
    <source>
        <dbReference type="Proteomes" id="UP000265663"/>
    </source>
</evidence>
<dbReference type="EMBL" id="KE747815">
    <property type="protein sequence ID" value="RMZ68313.1"/>
    <property type="molecule type" value="Genomic_DNA"/>
</dbReference>
<evidence type="ECO:0000313" key="2">
    <source>
        <dbReference type="EMBL" id="RMZ68313.1"/>
    </source>
</evidence>
<proteinExistence type="predicted"/>
<dbReference type="AlphaFoldDB" id="A0A3M7M1F0"/>
<sequence>MVQYLVTKQGIPVLVSSRSDPAALCPCTLFVNYSKVHLQASLYLRFSLPVYSYSEDQTFTLIYHAHNLVPGVNSLKPSTTTIPQDRLVALARSGSPELRVLALAIKQSCPIRCPPSTGIFRPKDGFDVPFHQLQKIAQATEIDVLFDYNWVHADKRPLLDGLIKHPEGLAGLAKDGKYTKQQCADWTVLGPINQELPPSYASDSHKRSRQITTGSPPRYPSPKRILLDAAHFPGSPTEKATTTTQSPSPRPSFSDFPDASLEQIASLRALLSERLDAVAESYLRKLHSDAIAHSQRLHDEAISHSQKLHDDAILQIQKLCNDAMAQLRRLHDDDIEYAHDLRKQADCDFEDVLEEYKLEMIVTKDEGIDEMNRVMNDRLEELREQAQDIVDGAEETLQEEASGACDGIYDKLIAMLDKDDTRLRRQREWSGDDEGNLLNDKMRSQRRGGRNMLDVRSRRAASAPL</sequence>
<feature type="region of interest" description="Disordered" evidence="1">
    <location>
        <begin position="427"/>
        <end position="465"/>
    </location>
</feature>
<feature type="region of interest" description="Disordered" evidence="1">
    <location>
        <begin position="197"/>
        <end position="257"/>
    </location>
</feature>
<dbReference type="Proteomes" id="UP000265663">
    <property type="component" value="Unassembled WGS sequence"/>
</dbReference>
<keyword evidence="3" id="KW-1185">Reference proteome</keyword>
<name>A0A3M7M1F0_9PLEO</name>
<organism evidence="2 3">
    <name type="scientific">Pyrenophora seminiperda CCB06</name>
    <dbReference type="NCBI Taxonomy" id="1302712"/>
    <lineage>
        <taxon>Eukaryota</taxon>
        <taxon>Fungi</taxon>
        <taxon>Dikarya</taxon>
        <taxon>Ascomycota</taxon>
        <taxon>Pezizomycotina</taxon>
        <taxon>Dothideomycetes</taxon>
        <taxon>Pleosporomycetidae</taxon>
        <taxon>Pleosporales</taxon>
        <taxon>Pleosporineae</taxon>
        <taxon>Pleosporaceae</taxon>
        <taxon>Pyrenophora</taxon>
    </lineage>
</organism>
<gene>
    <name evidence="2" type="ORF">GMOD_00009918</name>
</gene>
<protein>
    <submittedName>
        <fullName evidence="2">Uncharacterized protein</fullName>
    </submittedName>
</protein>
<accession>A0A3M7M1F0</accession>
<reference evidence="2 3" key="1">
    <citation type="journal article" date="2014" name="PLoS ONE">
        <title>De novo Genome Assembly of the Fungal Plant Pathogen Pyrenophora semeniperda.</title>
        <authorList>
            <person name="Soliai M.M."/>
            <person name="Meyer S.E."/>
            <person name="Udall J.A."/>
            <person name="Elzinga D.E."/>
            <person name="Hermansen R.A."/>
            <person name="Bodily P.M."/>
            <person name="Hart A.A."/>
            <person name="Coleman C.E."/>
        </authorList>
    </citation>
    <scope>NUCLEOTIDE SEQUENCE [LARGE SCALE GENOMIC DNA]</scope>
    <source>
        <strain evidence="2 3">CCB06</strain>
        <tissue evidence="2">Mycelium</tissue>
    </source>
</reference>